<comment type="caution">
    <text evidence="1">The sequence shown here is derived from an EMBL/GenBank/DDBJ whole genome shotgun (WGS) entry which is preliminary data.</text>
</comment>
<gene>
    <name evidence="1" type="ORF">ACN38_g6260</name>
</gene>
<evidence type="ECO:0000313" key="2">
    <source>
        <dbReference type="Proteomes" id="UP000037696"/>
    </source>
</evidence>
<organism evidence="1 2">
    <name type="scientific">Penicillium nordicum</name>
    <dbReference type="NCBI Taxonomy" id="229535"/>
    <lineage>
        <taxon>Eukaryota</taxon>
        <taxon>Fungi</taxon>
        <taxon>Dikarya</taxon>
        <taxon>Ascomycota</taxon>
        <taxon>Pezizomycotina</taxon>
        <taxon>Eurotiomycetes</taxon>
        <taxon>Eurotiomycetidae</taxon>
        <taxon>Eurotiales</taxon>
        <taxon>Aspergillaceae</taxon>
        <taxon>Penicillium</taxon>
    </lineage>
</organism>
<dbReference type="PANTHER" id="PTHR31635">
    <property type="entry name" value="REVERSE TRANSCRIPTASE DOMAIN-CONTAINING PROTEIN-RELATED"/>
    <property type="match status" value="1"/>
</dbReference>
<proteinExistence type="predicted"/>
<evidence type="ECO:0000313" key="1">
    <source>
        <dbReference type="EMBL" id="KOS42829.1"/>
    </source>
</evidence>
<sequence>MDLVQSAPSKFWKLGQNLTEERSIVGLAKPSGRVTKKPRKMLGLARSFYKDLYKRDDVNGTHQDGLLSLIKGGDFSSAEGEVTEEETWRVIKEWGAGKVPGPRGLVYEFFKNFYNYGDPVTFGEVLRPIMTVLVDPVRFGVQIPKIWTTSSISLLYKKGNRTDIKNYRPLSMVESMYKLLTGIINNRLLKPFGNIIGKHQTGFLPGRSYFDNIKEMQCVIDHANEFNKELYSYNSCRELEI</sequence>
<dbReference type="STRING" id="229535.A0A0N0RYR4"/>
<dbReference type="OrthoDB" id="4368687at2759"/>
<accession>A0A0N0RYR4</accession>
<keyword evidence="2" id="KW-1185">Reference proteome</keyword>
<dbReference type="EMBL" id="LHQQ01000095">
    <property type="protein sequence ID" value="KOS42829.1"/>
    <property type="molecule type" value="Genomic_DNA"/>
</dbReference>
<protein>
    <submittedName>
        <fullName evidence="1">Uncharacterized protein</fullName>
    </submittedName>
</protein>
<reference evidence="1 2" key="1">
    <citation type="submission" date="2015-08" db="EMBL/GenBank/DDBJ databases">
        <title>Genome sequencing of Penicillium nordicum.</title>
        <authorList>
            <person name="Nguyen H.D."/>
            <person name="Seifert K.A."/>
        </authorList>
    </citation>
    <scope>NUCLEOTIDE SEQUENCE [LARGE SCALE GENOMIC DNA]</scope>
    <source>
        <strain evidence="1 2">DAOMC 185683</strain>
    </source>
</reference>
<name>A0A0N0RYR4_9EURO</name>
<dbReference type="Proteomes" id="UP000037696">
    <property type="component" value="Unassembled WGS sequence"/>
</dbReference>
<dbReference type="PANTHER" id="PTHR31635:SF196">
    <property type="entry name" value="REVERSE TRANSCRIPTASE DOMAIN-CONTAINING PROTEIN-RELATED"/>
    <property type="match status" value="1"/>
</dbReference>
<dbReference type="AlphaFoldDB" id="A0A0N0RYR4"/>